<dbReference type="InterPro" id="IPR011652">
    <property type="entry name" value="MORN_2"/>
</dbReference>
<dbReference type="SUPFAM" id="SSF82185">
    <property type="entry name" value="Histone H3 K4-specific methyltransferase SET7/9 N-terminal domain"/>
    <property type="match status" value="1"/>
</dbReference>
<dbReference type="Gene3D" id="3.90.930.1">
    <property type="match status" value="1"/>
</dbReference>
<reference evidence="1 2" key="1">
    <citation type="submission" date="2021-03" db="EMBL/GenBank/DDBJ databases">
        <title>Antimicrobial resistance genes in bacteria isolated from Japanese honey, and their potential for conferring macrolide and lincosamide resistance in the American foulbrood pathogen Paenibacillus larvae.</title>
        <authorList>
            <person name="Okamoto M."/>
            <person name="Kumagai M."/>
            <person name="Kanamori H."/>
            <person name="Takamatsu D."/>
        </authorList>
    </citation>
    <scope>NUCLEOTIDE SEQUENCE [LARGE SCALE GENOMIC DNA]</scope>
    <source>
        <strain evidence="1 2">J15TS10</strain>
    </source>
</reference>
<evidence type="ECO:0000313" key="1">
    <source>
        <dbReference type="EMBL" id="GIP59733.1"/>
    </source>
</evidence>
<comment type="caution">
    <text evidence="1">The sequence shown here is derived from an EMBL/GenBank/DDBJ whole genome shotgun (WGS) entry which is preliminary data.</text>
</comment>
<gene>
    <name evidence="1" type="ORF">J15TS10_35470</name>
</gene>
<organism evidence="1 2">
    <name type="scientific">Paenibacillus woosongensis</name>
    <dbReference type="NCBI Taxonomy" id="307580"/>
    <lineage>
        <taxon>Bacteria</taxon>
        <taxon>Bacillati</taxon>
        <taxon>Bacillota</taxon>
        <taxon>Bacilli</taxon>
        <taxon>Bacillales</taxon>
        <taxon>Paenibacillaceae</taxon>
        <taxon>Paenibacillus</taxon>
    </lineage>
</organism>
<dbReference type="Proteomes" id="UP000681290">
    <property type="component" value="Unassembled WGS sequence"/>
</dbReference>
<sequence length="137" mass="15848">MEDKILNKDYILANGSRFDDTFSYGGDKYDSFIVQYDQEGNEHLFTGIIYDCYENGGLASYYVVKDGIKHGGMVQYYPNGQVKEIKYLDKNVLEGPQKEYYENGCIKLVKYRVLGRILSFKKYDEQGNLVEEKSEAI</sequence>
<dbReference type="RefSeq" id="WP_213592790.1">
    <property type="nucleotide sequence ID" value="NZ_BOSM01000006.1"/>
</dbReference>
<accession>A0ABQ4MUX0</accession>
<dbReference type="EMBL" id="BOSM01000006">
    <property type="protein sequence ID" value="GIP59733.1"/>
    <property type="molecule type" value="Genomic_DNA"/>
</dbReference>
<proteinExistence type="predicted"/>
<protein>
    <recommendedName>
        <fullName evidence="3">Toxin-antitoxin system YwqK family antitoxin</fullName>
    </recommendedName>
</protein>
<dbReference type="Pfam" id="PF07661">
    <property type="entry name" value="MORN_2"/>
    <property type="match status" value="2"/>
</dbReference>
<evidence type="ECO:0000313" key="2">
    <source>
        <dbReference type="Proteomes" id="UP000681290"/>
    </source>
</evidence>
<keyword evidence="2" id="KW-1185">Reference proteome</keyword>
<evidence type="ECO:0008006" key="3">
    <source>
        <dbReference type="Google" id="ProtNLM"/>
    </source>
</evidence>
<name>A0ABQ4MUX0_9BACL</name>